<comment type="caution">
    <text evidence="3">The sequence shown here is derived from an EMBL/GenBank/DDBJ whole genome shotgun (WGS) entry which is preliminary data.</text>
</comment>
<sequence length="222" mass="25747">MESLQQDKTTVCQEKYQPEMQQKAIRCPQVAGEPEQLNCGEVQTSREQEKLVEKLMAKLEEKENPLHDGQEQQLQHEEAKFLEGQSEHLQQQQDSNLHSLNQGSTELQSEKKLLEHSHVKQQRNCSSYKQFNNISKWENITEDLDSEAESVEEEYDHTVSAGSESEIYSDFESDLEMDQEGETAEVINHQVEQLKEAHKKLLAEVEVLQKAKREIMHSLQQQ</sequence>
<keyword evidence="1" id="KW-0175">Coiled coil</keyword>
<reference evidence="3" key="2">
    <citation type="submission" date="2004-02" db="EMBL/GenBank/DDBJ databases">
        <authorList>
            <consortium name="Genoscope"/>
            <consortium name="Whitehead Institute Centre for Genome Research"/>
        </authorList>
    </citation>
    <scope>NUCLEOTIDE SEQUENCE</scope>
</reference>
<dbReference type="KEGG" id="tng:GSTEN00013970G001"/>
<feature type="compositionally biased region" description="Basic and acidic residues" evidence="2">
    <location>
        <begin position="108"/>
        <end position="118"/>
    </location>
</feature>
<dbReference type="EMBL" id="CAAE01014528">
    <property type="protein sequence ID" value="CAF96805.1"/>
    <property type="molecule type" value="Genomic_DNA"/>
</dbReference>
<feature type="region of interest" description="Disordered" evidence="2">
    <location>
        <begin position="145"/>
        <end position="166"/>
    </location>
</feature>
<dbReference type="AlphaFoldDB" id="Q4SRC7"/>
<name>Q4SRC7_TETNG</name>
<feature type="region of interest" description="Disordered" evidence="2">
    <location>
        <begin position="59"/>
        <end position="125"/>
    </location>
</feature>
<gene>
    <name evidence="3" type="ORF">GSTENG00013970001</name>
</gene>
<feature type="coiled-coil region" evidence="1">
    <location>
        <begin position="184"/>
        <end position="214"/>
    </location>
</feature>
<evidence type="ECO:0000256" key="1">
    <source>
        <dbReference type="SAM" id="Coils"/>
    </source>
</evidence>
<feature type="non-terminal residue" evidence="3">
    <location>
        <position position="1"/>
    </location>
</feature>
<feature type="compositionally biased region" description="Basic and acidic residues" evidence="2">
    <location>
        <begin position="59"/>
        <end position="81"/>
    </location>
</feature>
<proteinExistence type="predicted"/>
<feature type="compositionally biased region" description="Polar residues" evidence="2">
    <location>
        <begin position="87"/>
        <end position="107"/>
    </location>
</feature>
<reference evidence="3" key="1">
    <citation type="journal article" date="2004" name="Nature">
        <title>Genome duplication in the teleost fish Tetraodon nigroviridis reveals the early vertebrate proto-karyotype.</title>
        <authorList>
            <person name="Jaillon O."/>
            <person name="Aury J.-M."/>
            <person name="Brunet F."/>
            <person name="Petit J.-L."/>
            <person name="Stange-Thomann N."/>
            <person name="Mauceli E."/>
            <person name="Bouneau L."/>
            <person name="Fischer C."/>
            <person name="Ozouf-Costaz C."/>
            <person name="Bernot A."/>
            <person name="Nicaud S."/>
            <person name="Jaffe D."/>
            <person name="Fisher S."/>
            <person name="Lutfalla G."/>
            <person name="Dossat C."/>
            <person name="Segurens B."/>
            <person name="Dasilva C."/>
            <person name="Salanoubat M."/>
            <person name="Levy M."/>
            <person name="Boudet N."/>
            <person name="Castellano S."/>
            <person name="Anthouard V."/>
            <person name="Jubin C."/>
            <person name="Castelli V."/>
            <person name="Katinka M."/>
            <person name="Vacherie B."/>
            <person name="Biemont C."/>
            <person name="Skalli Z."/>
            <person name="Cattolico L."/>
            <person name="Poulain J."/>
            <person name="De Berardinis V."/>
            <person name="Cruaud C."/>
            <person name="Duprat S."/>
            <person name="Brottier P."/>
            <person name="Coutanceau J.-P."/>
            <person name="Gouzy J."/>
            <person name="Parra G."/>
            <person name="Lardier G."/>
            <person name="Chapple C."/>
            <person name="McKernan K.J."/>
            <person name="McEwan P."/>
            <person name="Bosak S."/>
            <person name="Kellis M."/>
            <person name="Volff J.-N."/>
            <person name="Guigo R."/>
            <person name="Zody M.C."/>
            <person name="Mesirov J."/>
            <person name="Lindblad-Toh K."/>
            <person name="Birren B."/>
            <person name="Nusbaum C."/>
            <person name="Kahn D."/>
            <person name="Robinson-Rechavi M."/>
            <person name="Laudet V."/>
            <person name="Schachter V."/>
            <person name="Quetier F."/>
            <person name="Saurin W."/>
            <person name="Scarpelli C."/>
            <person name="Wincker P."/>
            <person name="Lander E.S."/>
            <person name="Weissenbach J."/>
            <person name="Roest Crollius H."/>
        </authorList>
    </citation>
    <scope>NUCLEOTIDE SEQUENCE [LARGE SCALE GENOMIC DNA]</scope>
</reference>
<accession>Q4SRC7</accession>
<evidence type="ECO:0000256" key="2">
    <source>
        <dbReference type="SAM" id="MobiDB-lite"/>
    </source>
</evidence>
<protein>
    <submittedName>
        <fullName evidence="3">(spotted green pufferfish) hypothetical protein</fullName>
    </submittedName>
</protein>
<feature type="compositionally biased region" description="Acidic residues" evidence="2">
    <location>
        <begin position="145"/>
        <end position="155"/>
    </location>
</feature>
<evidence type="ECO:0000313" key="3">
    <source>
        <dbReference type="EMBL" id="CAF96805.1"/>
    </source>
</evidence>
<organism evidence="3">
    <name type="scientific">Tetraodon nigroviridis</name>
    <name type="common">Spotted green pufferfish</name>
    <name type="synonym">Chelonodon nigroviridis</name>
    <dbReference type="NCBI Taxonomy" id="99883"/>
    <lineage>
        <taxon>Eukaryota</taxon>
        <taxon>Metazoa</taxon>
        <taxon>Chordata</taxon>
        <taxon>Craniata</taxon>
        <taxon>Vertebrata</taxon>
        <taxon>Euteleostomi</taxon>
        <taxon>Actinopterygii</taxon>
        <taxon>Neopterygii</taxon>
        <taxon>Teleostei</taxon>
        <taxon>Neoteleostei</taxon>
        <taxon>Acanthomorphata</taxon>
        <taxon>Eupercaria</taxon>
        <taxon>Tetraodontiformes</taxon>
        <taxon>Tetradontoidea</taxon>
        <taxon>Tetraodontidae</taxon>
        <taxon>Tetraodon</taxon>
    </lineage>
</organism>